<protein>
    <submittedName>
        <fullName evidence="2">Uncharacterized protein</fullName>
    </submittedName>
</protein>
<name>A0RVD2_CENSY</name>
<organism evidence="2 3">
    <name type="scientific">Cenarchaeum symbiosum (strain A)</name>
    <dbReference type="NCBI Taxonomy" id="414004"/>
    <lineage>
        <taxon>Archaea</taxon>
        <taxon>Nitrososphaerota</taxon>
        <taxon>Candidatus Cenarchaeales</taxon>
        <taxon>Candidatus Cenarchaeaceae</taxon>
        <taxon>Candidatus Cenarchaeum</taxon>
    </lineage>
</organism>
<reference evidence="2 3" key="1">
    <citation type="journal article" date="2006" name="Proc. Natl. Acad. Sci. U.S.A.">
        <title>Genomic analysis of the uncultivated marine crenarchaeote Cenarchaeum symbiosum.</title>
        <authorList>
            <person name="Hallam S.J."/>
            <person name="Konstantinidis K.T."/>
            <person name="Putnam N."/>
            <person name="Schleper C."/>
            <person name="Watanabe Y."/>
            <person name="Sugahara J."/>
            <person name="Preston C."/>
            <person name="de la Torre J."/>
            <person name="Richardson P.M."/>
            <person name="DeLong E.F."/>
        </authorList>
    </citation>
    <scope>NUCLEOTIDE SEQUENCE [LARGE SCALE GENOMIC DNA]</scope>
    <source>
        <strain evidence="3">A</strain>
    </source>
</reference>
<dbReference type="EnsemblBacteria" id="ABK77299">
    <property type="protein sequence ID" value="ABK77299"/>
    <property type="gene ID" value="CENSYa_0666"/>
</dbReference>
<gene>
    <name evidence="2" type="ordered locus">CENSYa_0666</name>
</gene>
<dbReference type="HOGENOM" id="CLU_910902_0_0_2"/>
<dbReference type="InterPro" id="IPR043129">
    <property type="entry name" value="ATPase_NBD"/>
</dbReference>
<sequence>MKVRFPSLYSCTYSNARKLITDLPTNRRALDEAVGEEAALMGGGRDGILIRPVMHGAPCDERGYGMLAQEALRRTGVESSRAAVVAGVPFDSRENLRTVKRMITSKLSPASCLVLPQAYGTLVSCGRTEGCVINVGHGTTEIMSILRGRIDGTSVQKASEFVTGQLSSRSKRAAYVEYGTLLKADPHATERLVGMLARHIADEASRMNLSTGVILAGGGSLMPTMRETLEGMLGIKMTIPEDPVFSNAIGLEKMAATIQGIPTERERREPKREPKQEGEPPGEAKEPRQETGEPRGEIRRAGDAP</sequence>
<dbReference type="SUPFAM" id="SSF53067">
    <property type="entry name" value="Actin-like ATPase domain"/>
    <property type="match status" value="1"/>
</dbReference>
<evidence type="ECO:0000313" key="2">
    <source>
        <dbReference type="EMBL" id="ABK77299.1"/>
    </source>
</evidence>
<keyword evidence="3" id="KW-1185">Reference proteome</keyword>
<proteinExistence type="predicted"/>
<dbReference type="AlphaFoldDB" id="A0RVD2"/>
<dbReference type="STRING" id="414004.CENSYa_0666"/>
<dbReference type="EMBL" id="DP000238">
    <property type="protein sequence ID" value="ABK77299.1"/>
    <property type="molecule type" value="Genomic_DNA"/>
</dbReference>
<evidence type="ECO:0000313" key="3">
    <source>
        <dbReference type="Proteomes" id="UP000000758"/>
    </source>
</evidence>
<evidence type="ECO:0000256" key="1">
    <source>
        <dbReference type="SAM" id="MobiDB-lite"/>
    </source>
</evidence>
<dbReference type="KEGG" id="csy:CENSYa_0666"/>
<dbReference type="Proteomes" id="UP000000758">
    <property type="component" value="Chromosome"/>
</dbReference>
<feature type="compositionally biased region" description="Basic and acidic residues" evidence="1">
    <location>
        <begin position="263"/>
        <end position="305"/>
    </location>
</feature>
<accession>A0RVD2</accession>
<dbReference type="Gene3D" id="3.30.420.40">
    <property type="match status" value="1"/>
</dbReference>
<feature type="region of interest" description="Disordered" evidence="1">
    <location>
        <begin position="259"/>
        <end position="305"/>
    </location>
</feature>